<feature type="signal peptide" evidence="2">
    <location>
        <begin position="1"/>
        <end position="19"/>
    </location>
</feature>
<dbReference type="AlphaFoldDB" id="A0A0J9EYE6"/>
<dbReference type="EMBL" id="ADLK01000017">
    <property type="protein sequence ID" value="KMW20975.1"/>
    <property type="molecule type" value="Genomic_DNA"/>
</dbReference>
<organism evidence="3 4">
    <name type="scientific">[Clostridium] citroniae WAL-19142</name>
    <dbReference type="NCBI Taxonomy" id="742734"/>
    <lineage>
        <taxon>Bacteria</taxon>
        <taxon>Bacillati</taxon>
        <taxon>Bacillota</taxon>
        <taxon>Clostridia</taxon>
        <taxon>Lachnospirales</taxon>
        <taxon>Lachnospiraceae</taxon>
        <taxon>Enterocloster</taxon>
    </lineage>
</organism>
<dbReference type="Proteomes" id="UP000037392">
    <property type="component" value="Unassembled WGS sequence"/>
</dbReference>
<evidence type="ECO:0000256" key="1">
    <source>
        <dbReference type="SAM" id="MobiDB-lite"/>
    </source>
</evidence>
<dbReference type="InterPro" id="IPR050490">
    <property type="entry name" value="Bact_solute-bd_prot1"/>
</dbReference>
<dbReference type="Gene3D" id="3.40.190.10">
    <property type="entry name" value="Periplasmic binding protein-like II"/>
    <property type="match status" value="2"/>
</dbReference>
<sequence length="467" mass="50928">MKRKLISAALAAVMVSSLAACGASGSASATAAPSEQQSGKEETGASSGEKKTLTVTFKDDGQGENHPWYVWLKKSYEEWDQKDGIDLELAPITSSEGDYYTKVALQLADKNTCPDIVIEDTFQLPSDVSAGYLTNLDSYVAGYPEWSDGTYYDSLKAGSVAEDGSVYGIPYSTDARGIWYNKEIFKQAGLPQEWQPENWQDILDACAAIKANVPDVIPFWCNSGVATGEATSMQTYEMLLYGTGEQLLDENGKWIVKSRAIEDTLQFISDIYTNGYGPSLSLVLNGQATNTARREYLPQQKLAMSMDGAWICANWEETGASPWPEYQEIMGFAAMPTQNGGGVITMSGGWSVSIPENSDMKDEAFAFIKKLMEPPLYTESVIAQGSIVTRTDAAADEAYTSLPFRTEATDLLEGAFFRPQNEQYSVVTNNIQTMVEAVVSGSTPEDAMNQYAMDVARVVGDDNVVEK</sequence>
<dbReference type="SUPFAM" id="SSF53850">
    <property type="entry name" value="Periplasmic binding protein-like II"/>
    <property type="match status" value="1"/>
</dbReference>
<feature type="region of interest" description="Disordered" evidence="1">
    <location>
        <begin position="28"/>
        <end position="59"/>
    </location>
</feature>
<accession>A0A0J9EYE6</accession>
<dbReference type="PATRIC" id="fig|742734.4.peg.1951"/>
<comment type="caution">
    <text evidence="3">The sequence shown here is derived from an EMBL/GenBank/DDBJ whole genome shotgun (WGS) entry which is preliminary data.</text>
</comment>
<dbReference type="InterPro" id="IPR006059">
    <property type="entry name" value="SBP"/>
</dbReference>
<dbReference type="OrthoDB" id="9795467at2"/>
<dbReference type="PANTHER" id="PTHR43649">
    <property type="entry name" value="ARABINOSE-BINDING PROTEIN-RELATED"/>
    <property type="match status" value="1"/>
</dbReference>
<evidence type="ECO:0000313" key="3">
    <source>
        <dbReference type="EMBL" id="KMW20975.1"/>
    </source>
</evidence>
<keyword evidence="2" id="KW-0732">Signal</keyword>
<name>A0A0J9EYE6_9FIRM</name>
<reference evidence="3 4" key="1">
    <citation type="submission" date="2011-04" db="EMBL/GenBank/DDBJ databases">
        <title>The Genome Sequence of Clostridium citroniae WAL-19142.</title>
        <authorList>
            <consortium name="The Broad Institute Genome Sequencing Platform"/>
            <person name="Earl A."/>
            <person name="Ward D."/>
            <person name="Feldgarden M."/>
            <person name="Gevers D."/>
            <person name="Warren Y.A."/>
            <person name="Tyrrell K.L."/>
            <person name="Citron D.M."/>
            <person name="Goldstein E.J."/>
            <person name="Daigneault M."/>
            <person name="Allen-Vercoe E."/>
            <person name="Young S.K."/>
            <person name="Zeng Q."/>
            <person name="Gargeya S."/>
            <person name="Fitzgerald M."/>
            <person name="Haas B."/>
            <person name="Abouelleil A."/>
            <person name="Alvarado L."/>
            <person name="Arachchi H.M."/>
            <person name="Berlin A."/>
            <person name="Brown A."/>
            <person name="Chapman S.B."/>
            <person name="Chen Z."/>
            <person name="Dunbar C."/>
            <person name="Freedman E."/>
            <person name="Gearin G."/>
            <person name="Gellesch M."/>
            <person name="Goldberg J."/>
            <person name="Griggs A."/>
            <person name="Gujja S."/>
            <person name="Heilman E.R."/>
            <person name="Heiman D."/>
            <person name="Howarth C."/>
            <person name="Larson L."/>
            <person name="Lui A."/>
            <person name="MacDonald P.J."/>
            <person name="Mehta T."/>
            <person name="Montmayeur A."/>
            <person name="Murphy C."/>
            <person name="Neiman D."/>
            <person name="Pearson M."/>
            <person name="Priest M."/>
            <person name="Roberts A."/>
            <person name="Saif S."/>
            <person name="Shea T."/>
            <person name="Shenoy N."/>
            <person name="Sisk P."/>
            <person name="Stolte C."/>
            <person name="Sykes S."/>
            <person name="White J."/>
            <person name="Yandava C."/>
            <person name="Wortman J."/>
            <person name="Nusbaum C."/>
            <person name="Birren B."/>
        </authorList>
    </citation>
    <scope>NUCLEOTIDE SEQUENCE [LARGE SCALE GENOMIC DNA]</scope>
    <source>
        <strain evidence="3 4">WAL-19142</strain>
    </source>
</reference>
<evidence type="ECO:0000313" key="4">
    <source>
        <dbReference type="Proteomes" id="UP000037392"/>
    </source>
</evidence>
<dbReference type="Pfam" id="PF01547">
    <property type="entry name" value="SBP_bac_1"/>
    <property type="match status" value="1"/>
</dbReference>
<proteinExistence type="predicted"/>
<gene>
    <name evidence="3" type="ORF">HMPREF9470_01819</name>
</gene>
<dbReference type="PANTHER" id="PTHR43649:SF14">
    <property type="entry name" value="BLR3389 PROTEIN"/>
    <property type="match status" value="1"/>
</dbReference>
<feature type="chain" id="PRO_5039673153" description="Extracellular solute-binding protein" evidence="2">
    <location>
        <begin position="20"/>
        <end position="467"/>
    </location>
</feature>
<evidence type="ECO:0000256" key="2">
    <source>
        <dbReference type="SAM" id="SignalP"/>
    </source>
</evidence>
<dbReference type="GeneID" id="93164423"/>
<evidence type="ECO:0008006" key="5">
    <source>
        <dbReference type="Google" id="ProtNLM"/>
    </source>
</evidence>
<dbReference type="PROSITE" id="PS51257">
    <property type="entry name" value="PROKAR_LIPOPROTEIN"/>
    <property type="match status" value="1"/>
</dbReference>
<feature type="compositionally biased region" description="Basic and acidic residues" evidence="1">
    <location>
        <begin position="38"/>
        <end position="59"/>
    </location>
</feature>
<protein>
    <recommendedName>
        <fullName evidence="5">Extracellular solute-binding protein</fullName>
    </recommendedName>
</protein>
<dbReference type="RefSeq" id="WP_048929703.1">
    <property type="nucleotide sequence ID" value="NZ_KQ235877.1"/>
</dbReference>